<protein>
    <submittedName>
        <fullName evidence="1">Uncharacterized protein</fullName>
    </submittedName>
</protein>
<organism evidence="1 2">
    <name type="scientific">Kineococcus gynurae</name>
    <dbReference type="NCBI Taxonomy" id="452979"/>
    <lineage>
        <taxon>Bacteria</taxon>
        <taxon>Bacillati</taxon>
        <taxon>Actinomycetota</taxon>
        <taxon>Actinomycetes</taxon>
        <taxon>Kineosporiales</taxon>
        <taxon>Kineosporiaceae</taxon>
        <taxon>Kineococcus</taxon>
    </lineage>
</organism>
<evidence type="ECO:0000313" key="2">
    <source>
        <dbReference type="Proteomes" id="UP001589748"/>
    </source>
</evidence>
<dbReference type="EMBL" id="JBHMDM010000007">
    <property type="protein sequence ID" value="MFB9378396.1"/>
    <property type="molecule type" value="Genomic_DNA"/>
</dbReference>
<dbReference type="Proteomes" id="UP001589748">
    <property type="component" value="Unassembled WGS sequence"/>
</dbReference>
<name>A0ABV5LWC7_9ACTN</name>
<evidence type="ECO:0000313" key="1">
    <source>
        <dbReference type="EMBL" id="MFB9378396.1"/>
    </source>
</evidence>
<reference evidence="1 2" key="1">
    <citation type="submission" date="2024-09" db="EMBL/GenBank/DDBJ databases">
        <authorList>
            <person name="Sun Q."/>
            <person name="Mori K."/>
        </authorList>
    </citation>
    <scope>NUCLEOTIDE SEQUENCE [LARGE SCALE GENOMIC DNA]</scope>
    <source>
        <strain evidence="1 2">TISTR 1856</strain>
    </source>
</reference>
<gene>
    <name evidence="1" type="ORF">ACFFVI_15615</name>
</gene>
<accession>A0ABV5LWC7</accession>
<sequence length="64" mass="6943">MPLAQEVGAVLGEVVIGVPVEVATARVERRPLEARRVEHVDAAELLRRAGGPVVLHETARRLAR</sequence>
<comment type="caution">
    <text evidence="1">The sequence shown here is derived from an EMBL/GenBank/DDBJ whole genome shotgun (WGS) entry which is preliminary data.</text>
</comment>
<keyword evidence="2" id="KW-1185">Reference proteome</keyword>
<proteinExistence type="predicted"/>
<dbReference type="RefSeq" id="WP_380136998.1">
    <property type="nucleotide sequence ID" value="NZ_JBHLUI010000008.1"/>
</dbReference>